<dbReference type="HAMAP" id="MF_01331_B">
    <property type="entry name" value="Ribosomal_uL22_B"/>
    <property type="match status" value="1"/>
</dbReference>
<dbReference type="PROSITE" id="PS00464">
    <property type="entry name" value="RIBOSOMAL_L22"/>
    <property type="match status" value="1"/>
</dbReference>
<evidence type="ECO:0000256" key="8">
    <source>
        <dbReference type="ARBA" id="ARBA00025084"/>
    </source>
</evidence>
<dbReference type="GO" id="GO:0003735">
    <property type="term" value="F:structural constituent of ribosome"/>
    <property type="evidence" value="ECO:0007669"/>
    <property type="project" value="InterPro"/>
</dbReference>
<evidence type="ECO:0000256" key="5">
    <source>
        <dbReference type="ARBA" id="ARBA00022884"/>
    </source>
</evidence>
<keyword evidence="4 10" id="KW-0699">rRNA-binding</keyword>
<dbReference type="FunFam" id="3.90.470.10:FF:000011">
    <property type="entry name" value="50S ribosomal protein L22"/>
    <property type="match status" value="1"/>
</dbReference>
<gene>
    <name evidence="10" type="primary">rplV</name>
    <name evidence="14" type="ORF">A2Y75_09960</name>
</gene>
<keyword evidence="6 10" id="KW-0689">Ribosomal protein</keyword>
<proteinExistence type="inferred from homology"/>
<comment type="subunit">
    <text evidence="3 10 12">Part of the 50S ribosomal subunit.</text>
</comment>
<comment type="function">
    <text evidence="8">This protein binds specifically to 23S rRNA; its binding is stimulated by other ribosomal proteins, e.g. L4, L17, and L20. It is important during the early stages of 50S assembly. It makes multiple contacts with different domains of the 23S rRNA in the assembled 50S subunit and ribosome.</text>
</comment>
<evidence type="ECO:0000256" key="11">
    <source>
        <dbReference type="RuleBase" id="RU004005"/>
    </source>
</evidence>
<dbReference type="Gene3D" id="3.90.470.10">
    <property type="entry name" value="Ribosomal protein L22/L17"/>
    <property type="match status" value="1"/>
</dbReference>
<dbReference type="AlphaFoldDB" id="A0A1F2WI08"/>
<name>A0A1F2WI08_9ACTN</name>
<dbReference type="InterPro" id="IPR047867">
    <property type="entry name" value="Ribosomal_uL22_bac/org-type"/>
</dbReference>
<dbReference type="InterPro" id="IPR036394">
    <property type="entry name" value="Ribosomal_uL22_sf"/>
</dbReference>
<comment type="similarity">
    <text evidence="2 10 11">Belongs to the universal ribosomal protein uL22 family.</text>
</comment>
<dbReference type="GO" id="GO:0006412">
    <property type="term" value="P:translation"/>
    <property type="evidence" value="ECO:0007669"/>
    <property type="project" value="UniProtKB-UniRule"/>
</dbReference>
<dbReference type="InterPro" id="IPR018260">
    <property type="entry name" value="Ribosomal_uL22_CS"/>
</dbReference>
<dbReference type="EMBL" id="MELK01000045">
    <property type="protein sequence ID" value="OFW56464.1"/>
    <property type="molecule type" value="Genomic_DNA"/>
</dbReference>
<sequence length="140" mass="15552">MAEAFNDEGVRVQAVARYVRISPSKARQVADLIRGKGLEQARYITAFSPKEAARLIGKVLESAVANAENNEGLNADNLMVANCYVDEGPTLKRWRPRAHGRATRIRKRTSHITVVLAEREVIEATGRRGLRRRSGSKKKG</sequence>
<evidence type="ECO:0000256" key="2">
    <source>
        <dbReference type="ARBA" id="ARBA00009451"/>
    </source>
</evidence>
<reference evidence="14 15" key="1">
    <citation type="journal article" date="2016" name="Nat. Commun.">
        <title>Thousands of microbial genomes shed light on interconnected biogeochemical processes in an aquifer system.</title>
        <authorList>
            <person name="Anantharaman K."/>
            <person name="Brown C.T."/>
            <person name="Hug L.A."/>
            <person name="Sharon I."/>
            <person name="Castelle C.J."/>
            <person name="Probst A.J."/>
            <person name="Thomas B.C."/>
            <person name="Singh A."/>
            <person name="Wilkins M.J."/>
            <person name="Karaoz U."/>
            <person name="Brodie E.L."/>
            <person name="Williams K.H."/>
            <person name="Hubbard S.S."/>
            <person name="Banfield J.F."/>
        </authorList>
    </citation>
    <scope>NUCLEOTIDE SEQUENCE [LARGE SCALE GENOMIC DNA]</scope>
</reference>
<dbReference type="PANTHER" id="PTHR13501:SF8">
    <property type="entry name" value="LARGE RIBOSOMAL SUBUNIT PROTEIN UL22M"/>
    <property type="match status" value="1"/>
</dbReference>
<comment type="function">
    <text evidence="1 10">The globular domain of the protein is located near the polypeptide exit tunnel on the outside of the subunit, while an extended beta-hairpin is found that lines the wall of the exit tunnel in the center of the 70S ribosome.</text>
</comment>
<dbReference type="GO" id="GO:0019843">
    <property type="term" value="F:rRNA binding"/>
    <property type="evidence" value="ECO:0007669"/>
    <property type="project" value="UniProtKB-UniRule"/>
</dbReference>
<dbReference type="NCBIfam" id="TIGR01044">
    <property type="entry name" value="rplV_bact"/>
    <property type="match status" value="1"/>
</dbReference>
<evidence type="ECO:0000256" key="3">
    <source>
        <dbReference type="ARBA" id="ARBA00011838"/>
    </source>
</evidence>
<evidence type="ECO:0000256" key="9">
    <source>
        <dbReference type="ARBA" id="ARBA00035207"/>
    </source>
</evidence>
<dbReference type="Proteomes" id="UP000177876">
    <property type="component" value="Unassembled WGS sequence"/>
</dbReference>
<dbReference type="GO" id="GO:0022625">
    <property type="term" value="C:cytosolic large ribosomal subunit"/>
    <property type="evidence" value="ECO:0007669"/>
    <property type="project" value="TreeGrafter"/>
</dbReference>
<evidence type="ECO:0000256" key="1">
    <source>
        <dbReference type="ARBA" id="ARBA00003478"/>
    </source>
</evidence>
<dbReference type="SUPFAM" id="SSF54843">
    <property type="entry name" value="Ribosomal protein L22"/>
    <property type="match status" value="1"/>
</dbReference>
<dbReference type="InterPro" id="IPR001063">
    <property type="entry name" value="Ribosomal_uL22"/>
</dbReference>
<evidence type="ECO:0000256" key="13">
    <source>
        <dbReference type="RuleBase" id="RU004008"/>
    </source>
</evidence>
<accession>A0A1F2WI08</accession>
<evidence type="ECO:0000313" key="14">
    <source>
        <dbReference type="EMBL" id="OFW56464.1"/>
    </source>
</evidence>
<comment type="caution">
    <text evidence="14">The sequence shown here is derived from an EMBL/GenBank/DDBJ whole genome shotgun (WGS) entry which is preliminary data.</text>
</comment>
<evidence type="ECO:0000256" key="12">
    <source>
        <dbReference type="RuleBase" id="RU004006"/>
    </source>
</evidence>
<organism evidence="14 15">
    <name type="scientific">Candidatus Solincola sediminis</name>
    <dbReference type="NCBI Taxonomy" id="1797199"/>
    <lineage>
        <taxon>Bacteria</taxon>
        <taxon>Bacillati</taxon>
        <taxon>Actinomycetota</taxon>
        <taxon>Candidatus Geothermincolia</taxon>
        <taxon>Candidatus Geothermincolales</taxon>
        <taxon>Candidatus Geothermincolaceae</taxon>
        <taxon>Candidatus Solincola</taxon>
    </lineage>
</organism>
<comment type="function">
    <text evidence="10 13">This protein binds specifically to 23S rRNA; its binding is stimulated by other ribosomal proteins, e.g., L4, L17, and L20. It is important during the early stages of 50S assembly. It makes multiple contacts with different domains of the 23S rRNA in the assembled 50S subunit and ribosome.</text>
</comment>
<evidence type="ECO:0000256" key="4">
    <source>
        <dbReference type="ARBA" id="ARBA00022730"/>
    </source>
</evidence>
<dbReference type="InterPro" id="IPR005727">
    <property type="entry name" value="Ribosomal_uL22_bac/chlpt-type"/>
</dbReference>
<dbReference type="STRING" id="1797197.A2Y75_09960"/>
<keyword evidence="5 10" id="KW-0694">RNA-binding</keyword>
<dbReference type="Pfam" id="PF00237">
    <property type="entry name" value="Ribosomal_L22"/>
    <property type="match status" value="1"/>
</dbReference>
<dbReference type="PANTHER" id="PTHR13501">
    <property type="entry name" value="CHLOROPLAST 50S RIBOSOMAL PROTEIN L22-RELATED"/>
    <property type="match status" value="1"/>
</dbReference>
<evidence type="ECO:0000256" key="6">
    <source>
        <dbReference type="ARBA" id="ARBA00022980"/>
    </source>
</evidence>
<keyword evidence="7 10" id="KW-0687">Ribonucleoprotein</keyword>
<evidence type="ECO:0000313" key="15">
    <source>
        <dbReference type="Proteomes" id="UP000177876"/>
    </source>
</evidence>
<evidence type="ECO:0000256" key="10">
    <source>
        <dbReference type="HAMAP-Rule" id="MF_01331"/>
    </source>
</evidence>
<protein>
    <recommendedName>
        <fullName evidence="9 10">Large ribosomal subunit protein uL22</fullName>
    </recommendedName>
</protein>
<evidence type="ECO:0000256" key="7">
    <source>
        <dbReference type="ARBA" id="ARBA00023274"/>
    </source>
</evidence>
<dbReference type="CDD" id="cd00336">
    <property type="entry name" value="Ribosomal_L22"/>
    <property type="match status" value="1"/>
</dbReference>